<keyword evidence="2" id="KW-1185">Reference proteome</keyword>
<sequence length="84" mass="8992">MKEREMSFTWGANWQKVHNANTSQLGGLKPGSRQDTASPHHYWVGIFAGAGKNIQGNAIVQAAFDHEPSSAEAVEGLEAALKSA</sequence>
<evidence type="ECO:0000313" key="2">
    <source>
        <dbReference type="Proteomes" id="UP000076727"/>
    </source>
</evidence>
<name>A0A165PB56_9APHY</name>
<dbReference type="Proteomes" id="UP000076727">
    <property type="component" value="Unassembled WGS sequence"/>
</dbReference>
<evidence type="ECO:0000313" key="1">
    <source>
        <dbReference type="EMBL" id="KZT67989.1"/>
    </source>
</evidence>
<protein>
    <submittedName>
        <fullName evidence="1">Uncharacterized protein</fullName>
    </submittedName>
</protein>
<accession>A0A165PB56</accession>
<dbReference type="AlphaFoldDB" id="A0A165PB56"/>
<dbReference type="EMBL" id="KV429071">
    <property type="protein sequence ID" value="KZT67989.1"/>
    <property type="molecule type" value="Genomic_DNA"/>
</dbReference>
<proteinExistence type="predicted"/>
<gene>
    <name evidence="1" type="ORF">DAEQUDRAFT_728526</name>
</gene>
<reference evidence="1 2" key="1">
    <citation type="journal article" date="2016" name="Mol. Biol. Evol.">
        <title>Comparative Genomics of Early-Diverging Mushroom-Forming Fungi Provides Insights into the Origins of Lignocellulose Decay Capabilities.</title>
        <authorList>
            <person name="Nagy L.G."/>
            <person name="Riley R."/>
            <person name="Tritt A."/>
            <person name="Adam C."/>
            <person name="Daum C."/>
            <person name="Floudas D."/>
            <person name="Sun H."/>
            <person name="Yadav J.S."/>
            <person name="Pangilinan J."/>
            <person name="Larsson K.H."/>
            <person name="Matsuura K."/>
            <person name="Barry K."/>
            <person name="Labutti K."/>
            <person name="Kuo R."/>
            <person name="Ohm R.A."/>
            <person name="Bhattacharya S.S."/>
            <person name="Shirouzu T."/>
            <person name="Yoshinaga Y."/>
            <person name="Martin F.M."/>
            <person name="Grigoriev I.V."/>
            <person name="Hibbett D.S."/>
        </authorList>
    </citation>
    <scope>NUCLEOTIDE SEQUENCE [LARGE SCALE GENOMIC DNA]</scope>
    <source>
        <strain evidence="1 2">L-15889</strain>
    </source>
</reference>
<organism evidence="1 2">
    <name type="scientific">Daedalea quercina L-15889</name>
    <dbReference type="NCBI Taxonomy" id="1314783"/>
    <lineage>
        <taxon>Eukaryota</taxon>
        <taxon>Fungi</taxon>
        <taxon>Dikarya</taxon>
        <taxon>Basidiomycota</taxon>
        <taxon>Agaricomycotina</taxon>
        <taxon>Agaricomycetes</taxon>
        <taxon>Polyporales</taxon>
        <taxon>Fomitopsis</taxon>
    </lineage>
</organism>
<dbReference type="OrthoDB" id="2724576at2759"/>